<dbReference type="OrthoDB" id="6447890at2"/>
<dbReference type="InterPro" id="IPR016181">
    <property type="entry name" value="Acyl_CoA_acyltransferase"/>
</dbReference>
<evidence type="ECO:0000313" key="2">
    <source>
        <dbReference type="Proteomes" id="UP000028630"/>
    </source>
</evidence>
<dbReference type="Pfam" id="PF07395">
    <property type="entry name" value="Mig-14"/>
    <property type="match status" value="1"/>
</dbReference>
<comment type="caution">
    <text evidence="1">The sequence shown here is derived from an EMBL/GenBank/DDBJ whole genome shotgun (WGS) entry which is preliminary data.</text>
</comment>
<dbReference type="InterPro" id="IPR009977">
    <property type="entry name" value="Mig-14"/>
</dbReference>
<keyword evidence="2" id="KW-1185">Reference proteome</keyword>
<proteinExistence type="predicted"/>
<accession>A0A085AGD9</accession>
<evidence type="ECO:0000313" key="1">
    <source>
        <dbReference type="EMBL" id="KFC09284.1"/>
    </source>
</evidence>
<reference evidence="2" key="1">
    <citation type="submission" date="2014-05" db="EMBL/GenBank/DDBJ databases">
        <title>ATOL: Assembling a taxonomically balanced genome-scale reconstruction of the evolutionary history of the Enterobacteriaceae.</title>
        <authorList>
            <person name="Plunkett G. III"/>
            <person name="Neeno-Eckwall E.C."/>
            <person name="Glasner J.D."/>
            <person name="Perna N.T."/>
        </authorList>
    </citation>
    <scope>NUCLEOTIDE SEQUENCE [LARGE SCALE GENOMIC DNA]</scope>
    <source>
        <strain evidence="2">ATCC 49490</strain>
    </source>
</reference>
<protein>
    <submittedName>
        <fullName evidence="1">Putative transcriptional regulator</fullName>
    </submittedName>
</protein>
<dbReference type="SUPFAM" id="SSF55729">
    <property type="entry name" value="Acyl-CoA N-acyltransferases (Nat)"/>
    <property type="match status" value="1"/>
</dbReference>
<name>A0A085AGD9_9ENTR</name>
<dbReference type="EMBL" id="JMTB01000042">
    <property type="protein sequence ID" value="KFC09284.1"/>
    <property type="molecule type" value="Genomic_DNA"/>
</dbReference>
<sequence length="297" mass="34501">MYFLSRRFGWQEASFEDYIQAWQLFGGSTLADPRILHFFHTRYRLNETFFIQRNRTGKLTGGVCVWEGKYIAGDQRPVKAHQLSRYPLNFDELVLPVSAEIRTLLPFRTKFLSGLNHASFMNCSHWLNAGREISIVRPVSQKTRQSRNRELKRFLNSGGEVRCVTDYSHDELISIYAHLYFLRRKKQIATEPVAELLKEIPDLMFGKILLFNGEPCAMQWLTKSEDNQRVYLDYINAGMDLSLSSLSVGTLAAWANIQAAHDYCQTAGKQMRFSFGRPTADYKARWCDREPLYRLIS</sequence>
<dbReference type="RefSeq" id="WP_038154595.1">
    <property type="nucleotide sequence ID" value="NZ_JMTB01000042.1"/>
</dbReference>
<dbReference type="AlphaFoldDB" id="A0A085AGD9"/>
<gene>
    <name evidence="1" type="ORF">GTGU_01009</name>
</gene>
<organism evidence="1 2">
    <name type="scientific">Trabulsiella guamensis ATCC 49490</name>
    <dbReference type="NCBI Taxonomy" id="1005994"/>
    <lineage>
        <taxon>Bacteria</taxon>
        <taxon>Pseudomonadati</taxon>
        <taxon>Pseudomonadota</taxon>
        <taxon>Gammaproteobacteria</taxon>
        <taxon>Enterobacterales</taxon>
        <taxon>Enterobacteriaceae</taxon>
        <taxon>Trabulsiella</taxon>
    </lineage>
</organism>
<dbReference type="eggNOG" id="COG5653">
    <property type="taxonomic scope" value="Bacteria"/>
</dbReference>
<dbReference type="Proteomes" id="UP000028630">
    <property type="component" value="Unassembled WGS sequence"/>
</dbReference>